<protein>
    <submittedName>
        <fullName evidence="1">Uncharacterized protein</fullName>
    </submittedName>
</protein>
<dbReference type="AlphaFoldDB" id="A0A1V2IHG8"/>
<dbReference type="EMBL" id="MOMC01000009">
    <property type="protein sequence ID" value="ONH32567.1"/>
    <property type="molecule type" value="Genomic_DNA"/>
</dbReference>
<dbReference type="Proteomes" id="UP000188929">
    <property type="component" value="Unassembled WGS sequence"/>
</dbReference>
<evidence type="ECO:0000313" key="1">
    <source>
        <dbReference type="EMBL" id="ONH32567.1"/>
    </source>
</evidence>
<accession>A0A1V2IHG8</accession>
<proteinExistence type="predicted"/>
<organism evidence="1 2">
    <name type="scientific">Pseudofrankia asymbiotica</name>
    <dbReference type="NCBI Taxonomy" id="1834516"/>
    <lineage>
        <taxon>Bacteria</taxon>
        <taxon>Bacillati</taxon>
        <taxon>Actinomycetota</taxon>
        <taxon>Actinomycetes</taxon>
        <taxon>Frankiales</taxon>
        <taxon>Frankiaceae</taxon>
        <taxon>Pseudofrankia</taxon>
    </lineage>
</organism>
<sequence>MRSGAAVAAGDTSEIVTEELVTTAFGIRARVVPDPVSCAPMVVPIGRYHGGADSEPAVAP</sequence>
<keyword evidence="2" id="KW-1185">Reference proteome</keyword>
<name>A0A1V2IHG8_9ACTN</name>
<comment type="caution">
    <text evidence="1">The sequence shown here is derived from an EMBL/GenBank/DDBJ whole genome shotgun (WGS) entry which is preliminary data.</text>
</comment>
<reference evidence="2" key="1">
    <citation type="submission" date="2016-10" db="EMBL/GenBank/DDBJ databases">
        <title>Frankia sp. NRRL B-16386 Genome sequencing.</title>
        <authorList>
            <person name="Ghodhbane-Gtari F."/>
            <person name="Swanson E."/>
            <person name="Gueddou A."/>
            <person name="Hezbri K."/>
            <person name="Ktari K."/>
            <person name="Nouioui I."/>
            <person name="Morris K."/>
            <person name="Simpson S."/>
            <person name="Abebe-Akele F."/>
            <person name="Thomas K."/>
            <person name="Gtari M."/>
            <person name="Tisa L.S."/>
        </authorList>
    </citation>
    <scope>NUCLEOTIDE SEQUENCE [LARGE SCALE GENOMIC DNA]</scope>
    <source>
        <strain evidence="2">NRRL B-16386</strain>
    </source>
</reference>
<dbReference type="STRING" id="1834516.BL253_04345"/>
<evidence type="ECO:0000313" key="2">
    <source>
        <dbReference type="Proteomes" id="UP000188929"/>
    </source>
</evidence>
<dbReference type="RefSeq" id="WP_198946164.1">
    <property type="nucleotide sequence ID" value="NZ_MOMC01000009.1"/>
</dbReference>
<gene>
    <name evidence="1" type="ORF">BL253_04345</name>
</gene>